<keyword evidence="2" id="KW-1185">Reference proteome</keyword>
<dbReference type="Proteomes" id="UP000799777">
    <property type="component" value="Unassembled WGS sequence"/>
</dbReference>
<sequence>MPKEESLSKAIKIILQAPEEAFTSPQLTQLKAKFRKDKKKSAELVNDSSNSIVQKVTGADTPDEIRHALAQKNLWTRIRLPLTAWELAGCCVSLPALSTPQRKLRKQYSPTFDLCDLSQSELDVVLILAFFSYAPLKRLAFSQIYQRCSNYAHLGQSIREKLQSELQGDRFLCRAFGSAINTTLNAGASMADTDDFHYNSDPAALPTTRPDFSSQFFQLPYPYPTPTAPPYAQWPYDRIEQALINDFDIWGLSQAS</sequence>
<dbReference type="EMBL" id="ML978376">
    <property type="protein sequence ID" value="KAF2023144.1"/>
    <property type="molecule type" value="Genomic_DNA"/>
</dbReference>
<reference evidence="1" key="1">
    <citation type="journal article" date="2020" name="Stud. Mycol.">
        <title>101 Dothideomycetes genomes: a test case for predicting lifestyles and emergence of pathogens.</title>
        <authorList>
            <person name="Haridas S."/>
            <person name="Albert R."/>
            <person name="Binder M."/>
            <person name="Bloem J."/>
            <person name="Labutti K."/>
            <person name="Salamov A."/>
            <person name="Andreopoulos B."/>
            <person name="Baker S."/>
            <person name="Barry K."/>
            <person name="Bills G."/>
            <person name="Bluhm B."/>
            <person name="Cannon C."/>
            <person name="Castanera R."/>
            <person name="Culley D."/>
            <person name="Daum C."/>
            <person name="Ezra D."/>
            <person name="Gonzalez J."/>
            <person name="Henrissat B."/>
            <person name="Kuo A."/>
            <person name="Liang C."/>
            <person name="Lipzen A."/>
            <person name="Lutzoni F."/>
            <person name="Magnuson J."/>
            <person name="Mondo S."/>
            <person name="Nolan M."/>
            <person name="Ohm R."/>
            <person name="Pangilinan J."/>
            <person name="Park H.-J."/>
            <person name="Ramirez L."/>
            <person name="Alfaro M."/>
            <person name="Sun H."/>
            <person name="Tritt A."/>
            <person name="Yoshinaga Y."/>
            <person name="Zwiers L.-H."/>
            <person name="Turgeon B."/>
            <person name="Goodwin S."/>
            <person name="Spatafora J."/>
            <person name="Crous P."/>
            <person name="Grigoriev I."/>
        </authorList>
    </citation>
    <scope>NUCLEOTIDE SEQUENCE</scope>
    <source>
        <strain evidence="1">CBS 110217</strain>
    </source>
</reference>
<accession>A0A9P4LGG1</accession>
<evidence type="ECO:0000313" key="1">
    <source>
        <dbReference type="EMBL" id="KAF2023144.1"/>
    </source>
</evidence>
<comment type="caution">
    <text evidence="1">The sequence shown here is derived from an EMBL/GenBank/DDBJ whole genome shotgun (WGS) entry which is preliminary data.</text>
</comment>
<gene>
    <name evidence="1" type="ORF">EK21DRAFT_119048</name>
</gene>
<name>A0A9P4LGG1_9PLEO</name>
<protein>
    <submittedName>
        <fullName evidence="1">Uncharacterized protein</fullName>
    </submittedName>
</protein>
<proteinExistence type="predicted"/>
<evidence type="ECO:0000313" key="2">
    <source>
        <dbReference type="Proteomes" id="UP000799777"/>
    </source>
</evidence>
<organism evidence="1 2">
    <name type="scientific">Setomelanomma holmii</name>
    <dbReference type="NCBI Taxonomy" id="210430"/>
    <lineage>
        <taxon>Eukaryota</taxon>
        <taxon>Fungi</taxon>
        <taxon>Dikarya</taxon>
        <taxon>Ascomycota</taxon>
        <taxon>Pezizomycotina</taxon>
        <taxon>Dothideomycetes</taxon>
        <taxon>Pleosporomycetidae</taxon>
        <taxon>Pleosporales</taxon>
        <taxon>Pleosporineae</taxon>
        <taxon>Phaeosphaeriaceae</taxon>
        <taxon>Setomelanomma</taxon>
    </lineage>
</organism>
<dbReference type="AlphaFoldDB" id="A0A9P4LGG1"/>